<dbReference type="Gene3D" id="1.10.1040.10">
    <property type="entry name" value="N-(1-d-carboxylethyl)-l-norvaline Dehydrogenase, domain 2"/>
    <property type="match status" value="1"/>
</dbReference>
<feature type="domain" description="3-hydroxyacyl-CoA dehydrogenase NAD binding" evidence="4">
    <location>
        <begin position="3"/>
        <end position="175"/>
    </location>
</feature>
<protein>
    <submittedName>
        <fullName evidence="5">3-hydroxyacyl-CoA dehydrogenase</fullName>
    </submittedName>
</protein>
<dbReference type="InterPro" id="IPR036291">
    <property type="entry name" value="NAD(P)-bd_dom_sf"/>
</dbReference>
<comment type="caution">
    <text evidence="5">The sequence shown here is derived from an EMBL/GenBank/DDBJ whole genome shotgun (WGS) entry which is preliminary data.</text>
</comment>
<dbReference type="SUPFAM" id="SSF48179">
    <property type="entry name" value="6-phosphogluconate dehydrogenase C-terminal domain-like"/>
    <property type="match status" value="1"/>
</dbReference>
<evidence type="ECO:0000256" key="2">
    <source>
        <dbReference type="PIRSR" id="PIRSR000105-1"/>
    </source>
</evidence>
<feature type="domain" description="3-hydroxyacyl-CoA dehydrogenase C-terminal" evidence="3">
    <location>
        <begin position="180"/>
        <end position="236"/>
    </location>
</feature>
<dbReference type="GO" id="GO:0016616">
    <property type="term" value="F:oxidoreductase activity, acting on the CH-OH group of donors, NAD or NADP as acceptor"/>
    <property type="evidence" value="ECO:0007669"/>
    <property type="project" value="InterPro"/>
</dbReference>
<dbReference type="InterPro" id="IPR008927">
    <property type="entry name" value="6-PGluconate_DH-like_C_sf"/>
</dbReference>
<dbReference type="PIRSF" id="PIRSF000105">
    <property type="entry name" value="HCDH"/>
    <property type="match status" value="1"/>
</dbReference>
<dbReference type="Pfam" id="PF00725">
    <property type="entry name" value="3HCDH"/>
    <property type="match status" value="1"/>
</dbReference>
<dbReference type="Proteomes" id="UP000477911">
    <property type="component" value="Unassembled WGS sequence"/>
</dbReference>
<dbReference type="AlphaFoldDB" id="A0A6L7G234"/>
<dbReference type="InterPro" id="IPR006176">
    <property type="entry name" value="3-OHacyl-CoA_DH_NAD-bd"/>
</dbReference>
<dbReference type="Gene3D" id="3.40.50.720">
    <property type="entry name" value="NAD(P)-binding Rossmann-like Domain"/>
    <property type="match status" value="1"/>
</dbReference>
<organism evidence="5 6">
    <name type="scientific">Pseudooceanicola albus</name>
    <dbReference type="NCBI Taxonomy" id="2692189"/>
    <lineage>
        <taxon>Bacteria</taxon>
        <taxon>Pseudomonadati</taxon>
        <taxon>Pseudomonadota</taxon>
        <taxon>Alphaproteobacteria</taxon>
        <taxon>Rhodobacterales</taxon>
        <taxon>Paracoccaceae</taxon>
        <taxon>Pseudooceanicola</taxon>
    </lineage>
</organism>
<dbReference type="EMBL" id="WUMU01000006">
    <property type="protein sequence ID" value="MXN17949.1"/>
    <property type="molecule type" value="Genomic_DNA"/>
</dbReference>
<dbReference type="RefSeq" id="WP_160893789.1">
    <property type="nucleotide sequence ID" value="NZ_WUMU01000006.1"/>
</dbReference>
<evidence type="ECO:0000256" key="1">
    <source>
        <dbReference type="ARBA" id="ARBA00023002"/>
    </source>
</evidence>
<dbReference type="InterPro" id="IPR022694">
    <property type="entry name" value="3-OHacyl-CoA_DH"/>
</dbReference>
<dbReference type="Pfam" id="PF02737">
    <property type="entry name" value="3HCDH_N"/>
    <property type="match status" value="1"/>
</dbReference>
<dbReference type="InterPro" id="IPR013328">
    <property type="entry name" value="6PGD_dom2"/>
</dbReference>
<feature type="site" description="Important for catalytic activity" evidence="2">
    <location>
        <position position="133"/>
    </location>
</feature>
<dbReference type="GO" id="GO:0070403">
    <property type="term" value="F:NAD+ binding"/>
    <property type="evidence" value="ECO:0007669"/>
    <property type="project" value="InterPro"/>
</dbReference>
<reference evidence="5 6" key="1">
    <citation type="submission" date="2019-12" db="EMBL/GenBank/DDBJ databases">
        <authorList>
            <person name="Li M."/>
        </authorList>
    </citation>
    <scope>NUCLEOTIDE SEQUENCE [LARGE SCALE GENOMIC DNA]</scope>
    <source>
        <strain evidence="5 6">GBMRC 2024</strain>
    </source>
</reference>
<name>A0A6L7G234_9RHOB</name>
<dbReference type="SUPFAM" id="SSF51735">
    <property type="entry name" value="NAD(P)-binding Rossmann-fold domains"/>
    <property type="match status" value="1"/>
</dbReference>
<evidence type="ECO:0000259" key="3">
    <source>
        <dbReference type="Pfam" id="PF00725"/>
    </source>
</evidence>
<evidence type="ECO:0000313" key="6">
    <source>
        <dbReference type="Proteomes" id="UP000477911"/>
    </source>
</evidence>
<accession>A0A6L7G234</accession>
<dbReference type="PANTHER" id="PTHR48075">
    <property type="entry name" value="3-HYDROXYACYL-COA DEHYDROGENASE FAMILY PROTEIN"/>
    <property type="match status" value="1"/>
</dbReference>
<dbReference type="GO" id="GO:0006631">
    <property type="term" value="P:fatty acid metabolic process"/>
    <property type="evidence" value="ECO:0007669"/>
    <property type="project" value="InterPro"/>
</dbReference>
<evidence type="ECO:0000259" key="4">
    <source>
        <dbReference type="Pfam" id="PF02737"/>
    </source>
</evidence>
<sequence>MKTIAVIGFGTIGQRWAAAFAHHGLSVRAYDPDPAAAARFEALKEGLYGDLDTLHGARTPTDVQIFSDLAEALKGADFVQENGPEALELKQALLAEIERHVAPEVLIASSSSALLVSDMQALCAHPERIVLAHPFNPAHIMPLVEIVGGRATASDVPGRARAFYESLSRKPVVLNREITGHLALRLMAAMWREAIALHRDGVASLEDIDRAFIYGPGPKWGVQGAFISNGLNAEGMAAFLAKYGPTYQAIWDDLGTARLDPETCARLNEAAAPLLHDPEALRGQRDAAILSVLGTVAERGPL</sequence>
<dbReference type="InterPro" id="IPR006108">
    <property type="entry name" value="3HC_DH_C"/>
</dbReference>
<keyword evidence="1" id="KW-0560">Oxidoreductase</keyword>
<gene>
    <name evidence="5" type="ORF">GR170_08885</name>
</gene>
<evidence type="ECO:0000313" key="5">
    <source>
        <dbReference type="EMBL" id="MXN17949.1"/>
    </source>
</evidence>
<dbReference type="PANTHER" id="PTHR48075:SF5">
    <property type="entry name" value="3-HYDROXYBUTYRYL-COA DEHYDROGENASE"/>
    <property type="match status" value="1"/>
</dbReference>
<proteinExistence type="predicted"/>
<keyword evidence="6" id="KW-1185">Reference proteome</keyword>